<dbReference type="EMBL" id="REGN01000367">
    <property type="protein sequence ID" value="RNA42430.1"/>
    <property type="molecule type" value="Genomic_DNA"/>
</dbReference>
<protein>
    <submittedName>
        <fullName evidence="1">Uncharacterized protein</fullName>
    </submittedName>
</protein>
<gene>
    <name evidence="1" type="ORF">BpHYR1_008067</name>
</gene>
<proteinExistence type="predicted"/>
<name>A0A3M7T3J8_BRAPC</name>
<reference evidence="1 2" key="1">
    <citation type="journal article" date="2018" name="Sci. Rep.">
        <title>Genomic signatures of local adaptation to the degree of environmental predictability in rotifers.</title>
        <authorList>
            <person name="Franch-Gras L."/>
            <person name="Hahn C."/>
            <person name="Garcia-Roger E.M."/>
            <person name="Carmona M.J."/>
            <person name="Serra M."/>
            <person name="Gomez A."/>
        </authorList>
    </citation>
    <scope>NUCLEOTIDE SEQUENCE [LARGE SCALE GENOMIC DNA]</scope>
    <source>
        <strain evidence="1">HYR1</strain>
    </source>
</reference>
<accession>A0A3M7T3J8</accession>
<dbReference type="AlphaFoldDB" id="A0A3M7T3J8"/>
<evidence type="ECO:0000313" key="1">
    <source>
        <dbReference type="EMBL" id="RNA42430.1"/>
    </source>
</evidence>
<keyword evidence="2" id="KW-1185">Reference proteome</keyword>
<comment type="caution">
    <text evidence="1">The sequence shown here is derived from an EMBL/GenBank/DDBJ whole genome shotgun (WGS) entry which is preliminary data.</text>
</comment>
<evidence type="ECO:0000313" key="2">
    <source>
        <dbReference type="Proteomes" id="UP000276133"/>
    </source>
</evidence>
<organism evidence="1 2">
    <name type="scientific">Brachionus plicatilis</name>
    <name type="common">Marine rotifer</name>
    <name type="synonym">Brachionus muelleri</name>
    <dbReference type="NCBI Taxonomy" id="10195"/>
    <lineage>
        <taxon>Eukaryota</taxon>
        <taxon>Metazoa</taxon>
        <taxon>Spiralia</taxon>
        <taxon>Gnathifera</taxon>
        <taxon>Rotifera</taxon>
        <taxon>Eurotatoria</taxon>
        <taxon>Monogononta</taxon>
        <taxon>Pseudotrocha</taxon>
        <taxon>Ploima</taxon>
        <taxon>Brachionidae</taxon>
        <taxon>Brachionus</taxon>
    </lineage>
</organism>
<sequence>MNISNSLSIQILQQNATYFASKAQKTISVPVSRDADLIFKREKSDKSLLFESFFRFCVSYFSTFNRI</sequence>
<dbReference type="Proteomes" id="UP000276133">
    <property type="component" value="Unassembled WGS sequence"/>
</dbReference>